<sequence>MRIYTAELLAAVAFIKSLSRYSASGSKTLRPDLRSSDHPKDPVKTASDNRMLPSNDGANGEDRTFAWESSELSAVVERAQEVIHDQIVPMLAAQDRNHVALGRAGDQMHVHDIPYSSTQGWDRLRHAHDAPERLESSGTVATPVLGLPSLAEKEQAPVVASQSEADSTRVNEHSPGVASRLEADSTRINELLIADGNQVDAYRKRAIERALAVAAQPNDKRTSIIEQLQQQTDEKLLSPDQWKSLKKGKRTQNWTAEQLMQDLVGMYGANTDGFTKLASALRKAKVADRNDEMIFTALEAAMLESWKNRGIAFDRSPGLLELSDLTGERDMMDNELRLLHRYLFVSPDGHHGGRYDVYRYLFEKLKSKGNFKYLRTIAQAGEESTIADGMLMFYVNYAVSHMSPTTMIKRMRAAQISEFRIQRLPSKALKFAQAQEHYEGTFRWTNIAKALQTGSDNKWKNYFKKALGIASSNPSANNSKRKEGTFSTYEAALALPKEDPKRQKTAGPSIRR</sequence>
<feature type="region of interest" description="Disordered" evidence="1">
    <location>
        <begin position="491"/>
        <end position="512"/>
    </location>
</feature>
<protein>
    <submittedName>
        <fullName evidence="2">Uncharacterized protein</fullName>
    </submittedName>
</protein>
<feature type="region of interest" description="Disordered" evidence="1">
    <location>
        <begin position="25"/>
        <end position="62"/>
    </location>
</feature>
<dbReference type="AlphaFoldDB" id="A0AAV1U931"/>
<organism evidence="2 3">
    <name type="scientific">Peronospora matthiolae</name>
    <dbReference type="NCBI Taxonomy" id="2874970"/>
    <lineage>
        <taxon>Eukaryota</taxon>
        <taxon>Sar</taxon>
        <taxon>Stramenopiles</taxon>
        <taxon>Oomycota</taxon>
        <taxon>Peronosporomycetes</taxon>
        <taxon>Peronosporales</taxon>
        <taxon>Peronosporaceae</taxon>
        <taxon>Peronospora</taxon>
    </lineage>
</organism>
<dbReference type="EMBL" id="CAKLBY020000165">
    <property type="protein sequence ID" value="CAK7930183.1"/>
    <property type="molecule type" value="Genomic_DNA"/>
</dbReference>
<feature type="compositionally biased region" description="Basic and acidic residues" evidence="1">
    <location>
        <begin position="29"/>
        <end position="43"/>
    </location>
</feature>
<accession>A0AAV1U931</accession>
<reference evidence="2" key="1">
    <citation type="submission" date="2024-01" db="EMBL/GenBank/DDBJ databases">
        <authorList>
            <person name="Webb A."/>
        </authorList>
    </citation>
    <scope>NUCLEOTIDE SEQUENCE</scope>
    <source>
        <strain evidence="2">Pm1</strain>
    </source>
</reference>
<dbReference type="Proteomes" id="UP001162060">
    <property type="component" value="Unassembled WGS sequence"/>
</dbReference>
<evidence type="ECO:0000313" key="3">
    <source>
        <dbReference type="Proteomes" id="UP001162060"/>
    </source>
</evidence>
<feature type="region of interest" description="Disordered" evidence="1">
    <location>
        <begin position="152"/>
        <end position="182"/>
    </location>
</feature>
<gene>
    <name evidence="2" type="ORF">PM001_LOCUS15333</name>
</gene>
<evidence type="ECO:0000256" key="1">
    <source>
        <dbReference type="SAM" id="MobiDB-lite"/>
    </source>
</evidence>
<proteinExistence type="predicted"/>
<evidence type="ECO:0000313" key="2">
    <source>
        <dbReference type="EMBL" id="CAK7930183.1"/>
    </source>
</evidence>
<comment type="caution">
    <text evidence="2">The sequence shown here is derived from an EMBL/GenBank/DDBJ whole genome shotgun (WGS) entry which is preliminary data.</text>
</comment>
<name>A0AAV1U931_9STRA</name>